<sequence length="61" mass="6842">MTSDKTVYEALNIGNEGSNKSHVYTTLDDSNSKPNAYYENVKEEDPVYKNTSLKTPVQTVL</sequence>
<protein>
    <submittedName>
        <fullName evidence="1">Uncharacterized protein</fullName>
    </submittedName>
</protein>
<name>A0ABY7E7V8_MYAAR</name>
<proteinExistence type="predicted"/>
<evidence type="ECO:0000313" key="2">
    <source>
        <dbReference type="Proteomes" id="UP001164746"/>
    </source>
</evidence>
<dbReference type="Proteomes" id="UP001164746">
    <property type="component" value="Chromosome 5"/>
</dbReference>
<organism evidence="1 2">
    <name type="scientific">Mya arenaria</name>
    <name type="common">Soft-shell clam</name>
    <dbReference type="NCBI Taxonomy" id="6604"/>
    <lineage>
        <taxon>Eukaryota</taxon>
        <taxon>Metazoa</taxon>
        <taxon>Spiralia</taxon>
        <taxon>Lophotrochozoa</taxon>
        <taxon>Mollusca</taxon>
        <taxon>Bivalvia</taxon>
        <taxon>Autobranchia</taxon>
        <taxon>Heteroconchia</taxon>
        <taxon>Euheterodonta</taxon>
        <taxon>Imparidentia</taxon>
        <taxon>Neoheterodontei</taxon>
        <taxon>Myida</taxon>
        <taxon>Myoidea</taxon>
        <taxon>Myidae</taxon>
        <taxon>Mya</taxon>
    </lineage>
</organism>
<reference evidence="1" key="1">
    <citation type="submission" date="2022-11" db="EMBL/GenBank/DDBJ databases">
        <title>Centuries of genome instability and evolution in soft-shell clam transmissible cancer (bioRxiv).</title>
        <authorList>
            <person name="Hart S.F.M."/>
            <person name="Yonemitsu M.A."/>
            <person name="Giersch R.M."/>
            <person name="Beal B.F."/>
            <person name="Arriagada G."/>
            <person name="Davis B.W."/>
            <person name="Ostrander E.A."/>
            <person name="Goff S.P."/>
            <person name="Metzger M.J."/>
        </authorList>
    </citation>
    <scope>NUCLEOTIDE SEQUENCE</scope>
    <source>
        <strain evidence="1">MELC-2E11</strain>
        <tissue evidence="1">Siphon/mantle</tissue>
    </source>
</reference>
<gene>
    <name evidence="1" type="ORF">MAR_020256</name>
</gene>
<accession>A0ABY7E7V8</accession>
<keyword evidence="2" id="KW-1185">Reference proteome</keyword>
<evidence type="ECO:0000313" key="1">
    <source>
        <dbReference type="EMBL" id="WAR04887.1"/>
    </source>
</evidence>
<dbReference type="EMBL" id="CP111016">
    <property type="protein sequence ID" value="WAR04887.1"/>
    <property type="molecule type" value="Genomic_DNA"/>
</dbReference>